<evidence type="ECO:0000256" key="1">
    <source>
        <dbReference type="SAM" id="Phobius"/>
    </source>
</evidence>
<evidence type="ECO:0000313" key="3">
    <source>
        <dbReference type="Proteomes" id="UP000199321"/>
    </source>
</evidence>
<keyword evidence="1" id="KW-0472">Membrane</keyword>
<gene>
    <name evidence="2" type="ORF">SAMN05421855_104236</name>
</gene>
<protein>
    <recommendedName>
        <fullName evidence="4">DUF1574 domain-containing protein</fullName>
    </recommendedName>
</protein>
<feature type="transmembrane region" description="Helical" evidence="1">
    <location>
        <begin position="20"/>
        <end position="38"/>
    </location>
</feature>
<evidence type="ECO:0008006" key="4">
    <source>
        <dbReference type="Google" id="ProtNLM"/>
    </source>
</evidence>
<reference evidence="2 3" key="1">
    <citation type="submission" date="2016-10" db="EMBL/GenBank/DDBJ databases">
        <authorList>
            <person name="de Groot N.N."/>
        </authorList>
    </citation>
    <scope>NUCLEOTIDE SEQUENCE [LARGE SCALE GENOMIC DNA]</scope>
    <source>
        <strain evidence="2 3">DSM 16195</strain>
    </source>
</reference>
<keyword evidence="1" id="KW-1133">Transmembrane helix</keyword>
<evidence type="ECO:0000313" key="2">
    <source>
        <dbReference type="EMBL" id="SDF02845.1"/>
    </source>
</evidence>
<proteinExistence type="predicted"/>
<sequence length="329" mass="38722">MQDRKKSSSIFNFNKKQQSFFKSVLVFFIPVVAAYTFVEVLVSQLPFQYTIIADYIASEGSKIDIITTGSSQMKCAVNPAFMKEPTLNFGSTSQHHNTDYAIITQTHDKLKNVKCLVLEVSYSHFELPHNAPTFWKNNVYLKYYDVNNFDRTTYFKDKLIFLSRPDIYTKELTNHYLKKKTTSQFNRFGFDENNYNGSFKKSNYDEAKIPTVSSEINTSESLQLFKHNTAFFFTFLDYLEANHINVVLTSLPMHKYYLRDRNENILHRRDSILKVASERYKNVHIFRKEEDTLHFKTSDYINHNHLNPDGAKRYTEMLDTFIEANHLQQ</sequence>
<accession>A0A1G7HQW1</accession>
<dbReference type="AlphaFoldDB" id="A0A1G7HQW1"/>
<dbReference type="STRING" id="227084.SAMN05421855_104236"/>
<name>A0A1G7HQW1_9FLAO</name>
<dbReference type="Proteomes" id="UP000199321">
    <property type="component" value="Unassembled WGS sequence"/>
</dbReference>
<organism evidence="2 3">
    <name type="scientific">Ulvibacter litoralis</name>
    <dbReference type="NCBI Taxonomy" id="227084"/>
    <lineage>
        <taxon>Bacteria</taxon>
        <taxon>Pseudomonadati</taxon>
        <taxon>Bacteroidota</taxon>
        <taxon>Flavobacteriia</taxon>
        <taxon>Flavobacteriales</taxon>
        <taxon>Flavobacteriaceae</taxon>
        <taxon>Ulvibacter</taxon>
    </lineage>
</organism>
<keyword evidence="1" id="KW-0812">Transmembrane</keyword>
<keyword evidence="3" id="KW-1185">Reference proteome</keyword>
<dbReference type="EMBL" id="FNBA01000004">
    <property type="protein sequence ID" value="SDF02845.1"/>
    <property type="molecule type" value="Genomic_DNA"/>
</dbReference>